<feature type="zinc finger region" description="C3H1-type" evidence="10">
    <location>
        <begin position="387"/>
        <end position="416"/>
    </location>
</feature>
<sequence>NVGFFLCSSKQSASAMGNKTSSFRGARGETKDFLYRFEKCSESWIRYRTQGLMDISSENYCPPYHISCVPGDGRGNGRQGGRLGKQYKEALSILKSLFDIDVAICEAPRFLSLTYMLHLLKRRNQKPKRCKRGHEETKGPNGNGVNIQELSQDYSPSVPAHLGPSRTLSNSKVHFFISKEIANEPVQKTVNAMKFVPGQPYCGQITPSSTEGPLQGSVTKEDSEKEQSTVDTKKQFCPCAVVGECRYEENCMYLHGDACDMCGLQVLHPMDAAQRSQHIKSCIKAHEKDMELSFTVQCSKDMVYGICMEVVYEQANPSERRFGILSNCNHTYCLKCICNWRSAKQFESKILKSCPECQITSNFVIPSEYWVEEKEEKQKLIQKYKKAMSNKACRYFDKGHGSCSFGGNCFYKHAYTDGRREGPQRQNVGTSSRYQAQ</sequence>
<keyword evidence="5" id="KW-0677">Repeat</keyword>
<comment type="caution">
    <text evidence="14">The sequence shown here is derived from an EMBL/GenBank/DDBJ whole genome shotgun (WGS) entry which is preliminary data.</text>
</comment>
<dbReference type="SMART" id="SM00356">
    <property type="entry name" value="ZnF_C3H1"/>
    <property type="match status" value="2"/>
</dbReference>
<gene>
    <name evidence="14" type="ORF">JEQ12_019718</name>
</gene>
<dbReference type="GO" id="GO:0008270">
    <property type="term" value="F:zinc ion binding"/>
    <property type="evidence" value="ECO:0007669"/>
    <property type="project" value="UniProtKB-KW"/>
</dbReference>
<keyword evidence="8 10" id="KW-0862">Zinc</keyword>
<evidence type="ECO:0000256" key="11">
    <source>
        <dbReference type="SAM" id="MobiDB-lite"/>
    </source>
</evidence>
<feature type="region of interest" description="Disordered" evidence="11">
    <location>
        <begin position="206"/>
        <end position="227"/>
    </location>
</feature>
<evidence type="ECO:0000256" key="8">
    <source>
        <dbReference type="ARBA" id="ARBA00022833"/>
    </source>
</evidence>
<keyword evidence="4 10" id="KW-0479">Metal-binding</keyword>
<evidence type="ECO:0000256" key="9">
    <source>
        <dbReference type="ARBA" id="ARBA00042581"/>
    </source>
</evidence>
<dbReference type="PROSITE" id="PS50089">
    <property type="entry name" value="ZF_RING_2"/>
    <property type="match status" value="1"/>
</dbReference>
<evidence type="ECO:0000259" key="13">
    <source>
        <dbReference type="PROSITE" id="PS50103"/>
    </source>
</evidence>
<evidence type="ECO:0000256" key="2">
    <source>
        <dbReference type="ARBA" id="ARBA00012483"/>
    </source>
</evidence>
<evidence type="ECO:0000259" key="12">
    <source>
        <dbReference type="PROSITE" id="PS50089"/>
    </source>
</evidence>
<feature type="compositionally biased region" description="Polar residues" evidence="11">
    <location>
        <begin position="206"/>
        <end position="218"/>
    </location>
</feature>
<evidence type="ECO:0000256" key="5">
    <source>
        <dbReference type="ARBA" id="ARBA00022737"/>
    </source>
</evidence>
<dbReference type="SUPFAM" id="SSF57850">
    <property type="entry name" value="RING/U-box"/>
    <property type="match status" value="1"/>
</dbReference>
<feature type="region of interest" description="Disordered" evidence="11">
    <location>
        <begin position="126"/>
        <end position="149"/>
    </location>
</feature>
<feature type="domain" description="RING-type" evidence="12">
    <location>
        <begin position="306"/>
        <end position="358"/>
    </location>
</feature>
<dbReference type="InterPro" id="IPR045072">
    <property type="entry name" value="MKRN-like"/>
</dbReference>
<evidence type="ECO:0000256" key="1">
    <source>
        <dbReference type="ARBA" id="ARBA00000900"/>
    </source>
</evidence>
<evidence type="ECO:0000256" key="7">
    <source>
        <dbReference type="ARBA" id="ARBA00022786"/>
    </source>
</evidence>
<evidence type="ECO:0000256" key="4">
    <source>
        <dbReference type="ARBA" id="ARBA00022723"/>
    </source>
</evidence>
<dbReference type="PANTHER" id="PTHR11224">
    <property type="entry name" value="MAKORIN-RELATED"/>
    <property type="match status" value="1"/>
</dbReference>
<dbReference type="InterPro" id="IPR017907">
    <property type="entry name" value="Znf_RING_CS"/>
</dbReference>
<dbReference type="Proteomes" id="UP000664991">
    <property type="component" value="Unassembled WGS sequence"/>
</dbReference>
<proteinExistence type="predicted"/>
<accession>A0A835ZJS9</accession>
<dbReference type="GO" id="GO:0061630">
    <property type="term" value="F:ubiquitin protein ligase activity"/>
    <property type="evidence" value="ECO:0007669"/>
    <property type="project" value="UniProtKB-EC"/>
</dbReference>
<feature type="domain" description="C3H1-type" evidence="13">
    <location>
        <begin position="231"/>
        <end position="258"/>
    </location>
</feature>
<dbReference type="GO" id="GO:0000209">
    <property type="term" value="P:protein polyubiquitination"/>
    <property type="evidence" value="ECO:0007669"/>
    <property type="project" value="InterPro"/>
</dbReference>
<keyword evidence="7" id="KW-0833">Ubl conjugation pathway</keyword>
<evidence type="ECO:0000256" key="10">
    <source>
        <dbReference type="PROSITE-ProRule" id="PRU00723"/>
    </source>
</evidence>
<keyword evidence="6 10" id="KW-0863">Zinc-finger</keyword>
<feature type="non-terminal residue" evidence="14">
    <location>
        <position position="1"/>
    </location>
</feature>
<evidence type="ECO:0000256" key="6">
    <source>
        <dbReference type="ARBA" id="ARBA00022771"/>
    </source>
</evidence>
<dbReference type="Gene3D" id="3.30.40.10">
    <property type="entry name" value="Zinc/RING finger domain, C3HC4 (zinc finger)"/>
    <property type="match status" value="1"/>
</dbReference>
<dbReference type="InterPro" id="IPR013083">
    <property type="entry name" value="Znf_RING/FYVE/PHD"/>
</dbReference>
<name>A0A835ZJS9_SHEEP</name>
<dbReference type="EC" id="2.3.2.27" evidence="2"/>
<dbReference type="PROSITE" id="PS00518">
    <property type="entry name" value="ZF_RING_1"/>
    <property type="match status" value="1"/>
</dbReference>
<organism evidence="14 15">
    <name type="scientific">Ovis aries</name>
    <name type="common">Sheep</name>
    <dbReference type="NCBI Taxonomy" id="9940"/>
    <lineage>
        <taxon>Eukaryota</taxon>
        <taxon>Metazoa</taxon>
        <taxon>Chordata</taxon>
        <taxon>Craniata</taxon>
        <taxon>Vertebrata</taxon>
        <taxon>Euteleostomi</taxon>
        <taxon>Mammalia</taxon>
        <taxon>Eutheria</taxon>
        <taxon>Laurasiatheria</taxon>
        <taxon>Artiodactyla</taxon>
        <taxon>Ruminantia</taxon>
        <taxon>Pecora</taxon>
        <taxon>Bovidae</taxon>
        <taxon>Caprinae</taxon>
        <taxon>Ovis</taxon>
    </lineage>
</organism>
<evidence type="ECO:0000313" key="14">
    <source>
        <dbReference type="EMBL" id="KAG5193357.1"/>
    </source>
</evidence>
<evidence type="ECO:0000256" key="3">
    <source>
        <dbReference type="ARBA" id="ARBA00022679"/>
    </source>
</evidence>
<reference evidence="14 15" key="1">
    <citation type="submission" date="2020-12" db="EMBL/GenBank/DDBJ databases">
        <title>De novo assembly of Tibetan sheep genome.</title>
        <authorList>
            <person name="Li X."/>
        </authorList>
    </citation>
    <scope>NUCLEOTIDE SEQUENCE [LARGE SCALE GENOMIC DNA]</scope>
    <source>
        <tissue evidence="14">Heart</tissue>
    </source>
</reference>
<feature type="zinc finger region" description="C3H1-type" evidence="10">
    <location>
        <begin position="231"/>
        <end position="258"/>
    </location>
</feature>
<dbReference type="AlphaFoldDB" id="A0A835ZJS9"/>
<dbReference type="PANTHER" id="PTHR11224:SF37">
    <property type="entry name" value="E3 UBIQUITIN-PROTEIN LIGASE MAKORIN-1"/>
    <property type="match status" value="1"/>
</dbReference>
<keyword evidence="3" id="KW-0808">Transferase</keyword>
<comment type="catalytic activity">
    <reaction evidence="1">
        <text>S-ubiquitinyl-[E2 ubiquitin-conjugating enzyme]-L-cysteine + [acceptor protein]-L-lysine = [E2 ubiquitin-conjugating enzyme]-L-cysteine + N(6)-ubiquitinyl-[acceptor protein]-L-lysine.</text>
        <dbReference type="EC" id="2.3.2.27"/>
    </reaction>
</comment>
<dbReference type="InterPro" id="IPR000571">
    <property type="entry name" value="Znf_CCCH"/>
</dbReference>
<protein>
    <recommendedName>
        <fullName evidence="2">RING-type E3 ubiquitin transferase</fullName>
        <ecNumber evidence="2">2.3.2.27</ecNumber>
    </recommendedName>
    <alternativeName>
        <fullName evidence="9">RING-type E3 ubiquitin transferase makorin-1</fullName>
    </alternativeName>
</protein>
<dbReference type="FunFam" id="3.30.40.10:FF:000117">
    <property type="entry name" value="Probable E3 ubiquitin-protein ligase makorin-1"/>
    <property type="match status" value="1"/>
</dbReference>
<feature type="domain" description="C3H1-type" evidence="13">
    <location>
        <begin position="387"/>
        <end position="416"/>
    </location>
</feature>
<dbReference type="PROSITE" id="PS50103">
    <property type="entry name" value="ZF_C3H1"/>
    <property type="match status" value="2"/>
</dbReference>
<evidence type="ECO:0000313" key="15">
    <source>
        <dbReference type="Proteomes" id="UP000664991"/>
    </source>
</evidence>
<dbReference type="EMBL" id="JAEMGP010000027">
    <property type="protein sequence ID" value="KAG5193357.1"/>
    <property type="molecule type" value="Genomic_DNA"/>
</dbReference>
<dbReference type="InterPro" id="IPR001841">
    <property type="entry name" value="Znf_RING"/>
</dbReference>